<keyword evidence="2" id="KW-0472">Membrane</keyword>
<accession>A0A4Z0BDB3</accession>
<keyword evidence="2" id="KW-0732">Signal</keyword>
<dbReference type="Pfam" id="PF02321">
    <property type="entry name" value="OEP"/>
    <property type="match status" value="2"/>
</dbReference>
<name>A0A4Z0BDB3_9BURK</name>
<dbReference type="GO" id="GO:0005886">
    <property type="term" value="C:plasma membrane"/>
    <property type="evidence" value="ECO:0007669"/>
    <property type="project" value="UniProtKB-SubCell"/>
</dbReference>
<feature type="chain" id="PRO_5021513558" evidence="2">
    <location>
        <begin position="21"/>
        <end position="461"/>
    </location>
</feature>
<feature type="signal peptide" evidence="2">
    <location>
        <begin position="1"/>
        <end position="20"/>
    </location>
</feature>
<organism evidence="3 4">
    <name type="scientific">Ramlibacter rhizophilus</name>
    <dbReference type="NCBI Taxonomy" id="1781167"/>
    <lineage>
        <taxon>Bacteria</taxon>
        <taxon>Pseudomonadati</taxon>
        <taxon>Pseudomonadota</taxon>
        <taxon>Betaproteobacteria</taxon>
        <taxon>Burkholderiales</taxon>
        <taxon>Comamonadaceae</taxon>
        <taxon>Ramlibacter</taxon>
    </lineage>
</organism>
<evidence type="ECO:0000313" key="3">
    <source>
        <dbReference type="EMBL" id="TFY96379.1"/>
    </source>
</evidence>
<dbReference type="OrthoDB" id="9770517at2"/>
<keyword evidence="4" id="KW-1185">Reference proteome</keyword>
<protein>
    <submittedName>
        <fullName evidence="3">Efflux transporter outer membrane subunit</fullName>
    </submittedName>
</protein>
<dbReference type="PANTHER" id="PTHR30203:SF32">
    <property type="entry name" value="CATION EFFLUX SYSTEM PROTEIN CUSC"/>
    <property type="match status" value="1"/>
</dbReference>
<dbReference type="GO" id="GO:0015562">
    <property type="term" value="F:efflux transmembrane transporter activity"/>
    <property type="evidence" value="ECO:0007669"/>
    <property type="project" value="InterPro"/>
</dbReference>
<dbReference type="InterPro" id="IPR003423">
    <property type="entry name" value="OMP_efflux"/>
</dbReference>
<comment type="similarity">
    <text evidence="1 2">Belongs to the outer membrane factor (OMF) (TC 1.B.17) family.</text>
</comment>
<sequence length="461" mass="49286">MSRRLLAVWLPMAAAISACSMMPAYERPALPVPDRFPHARAVAVTEAAPNLDWSAYFADPQLRGLIATALGNNRDLRAAALAIEQARAQFRIREAERLPAVGLGANASRARNAAGDPTTTYSSGLLVSSWEIDFFGRLASLSEAARAQFLATREARNATQVALVGSVATAWLNLIGDEELLALARQTLATREESLRLVQLRFDNGASSGLELRQAQSLAEGARVVLAQAQRQRLLDQHTLDLLLGQALPADFRAAATLDAVALPELPADLPSRVLVKRPDVRQAELQLVAANASIGAARAAFFPRISLTAGLGSASSELGSLFQGGTWAFTAAPQLLQTVFDAGRNEAGLRVAQASREIAVAQYERAVQSAFREVADGLASRSLLAEQLQAQRRLAEAEAARLQLSQLRYDAGVASNLELLDAQRSAFAARQALIQTRLQALLNQVALYRALGGGWTEVGG</sequence>
<dbReference type="NCBIfam" id="TIGR01845">
    <property type="entry name" value="outer_NodT"/>
    <property type="match status" value="1"/>
</dbReference>
<dbReference type="InterPro" id="IPR010131">
    <property type="entry name" value="MdtP/NodT-like"/>
</dbReference>
<evidence type="ECO:0000256" key="2">
    <source>
        <dbReference type="RuleBase" id="RU362097"/>
    </source>
</evidence>
<reference evidence="3 4" key="1">
    <citation type="submission" date="2019-03" db="EMBL/GenBank/DDBJ databases">
        <title>Ramlibacter rhizophilus CCTCC AB2015357, whole genome shotgun sequence.</title>
        <authorList>
            <person name="Zhang X."/>
            <person name="Feng G."/>
            <person name="Zhu H."/>
        </authorList>
    </citation>
    <scope>NUCLEOTIDE SEQUENCE [LARGE SCALE GENOMIC DNA]</scope>
    <source>
        <strain evidence="3 4">CCTCC AB2015357</strain>
    </source>
</reference>
<dbReference type="PROSITE" id="PS51257">
    <property type="entry name" value="PROKAR_LIPOPROTEIN"/>
    <property type="match status" value="1"/>
</dbReference>
<dbReference type="AlphaFoldDB" id="A0A4Z0BDB3"/>
<comment type="caution">
    <text evidence="3">The sequence shown here is derived from an EMBL/GenBank/DDBJ whole genome shotgun (WGS) entry which is preliminary data.</text>
</comment>
<dbReference type="EMBL" id="SMLL01000009">
    <property type="protein sequence ID" value="TFY96379.1"/>
    <property type="molecule type" value="Genomic_DNA"/>
</dbReference>
<keyword evidence="2" id="KW-0449">Lipoprotein</keyword>
<dbReference type="SUPFAM" id="SSF56954">
    <property type="entry name" value="Outer membrane efflux proteins (OEP)"/>
    <property type="match status" value="1"/>
</dbReference>
<keyword evidence="2" id="KW-1134">Transmembrane beta strand</keyword>
<dbReference type="Gene3D" id="2.20.200.10">
    <property type="entry name" value="Outer membrane efflux proteins (OEP)"/>
    <property type="match status" value="1"/>
</dbReference>
<keyword evidence="2" id="KW-0812">Transmembrane</keyword>
<keyword evidence="2" id="KW-0564">Palmitate</keyword>
<dbReference type="Gene3D" id="1.20.1600.10">
    <property type="entry name" value="Outer membrane efflux proteins (OEP)"/>
    <property type="match status" value="1"/>
</dbReference>
<evidence type="ECO:0000256" key="1">
    <source>
        <dbReference type="ARBA" id="ARBA00007613"/>
    </source>
</evidence>
<evidence type="ECO:0000313" key="4">
    <source>
        <dbReference type="Proteomes" id="UP000297564"/>
    </source>
</evidence>
<gene>
    <name evidence="3" type="ORF">EZ242_20220</name>
</gene>
<dbReference type="Proteomes" id="UP000297564">
    <property type="component" value="Unassembled WGS sequence"/>
</dbReference>
<comment type="subcellular location">
    <subcellularLocation>
        <location evidence="2">Cell membrane</location>
        <topology evidence="2">Lipid-anchor</topology>
    </subcellularLocation>
</comment>
<dbReference type="PANTHER" id="PTHR30203">
    <property type="entry name" value="OUTER MEMBRANE CATION EFFLUX PROTEIN"/>
    <property type="match status" value="1"/>
</dbReference>
<dbReference type="RefSeq" id="WP_135287023.1">
    <property type="nucleotide sequence ID" value="NZ_SMLL01000009.1"/>
</dbReference>
<proteinExistence type="inferred from homology"/>